<dbReference type="PANTHER" id="PTHR10073:SF52">
    <property type="entry name" value="MISMATCH REPAIR ENDONUCLEASE PMS2"/>
    <property type="match status" value="1"/>
</dbReference>
<dbReference type="EMBL" id="SZYD01000016">
    <property type="protein sequence ID" value="KAD3338185.1"/>
    <property type="molecule type" value="Genomic_DNA"/>
</dbReference>
<dbReference type="GO" id="GO:0006298">
    <property type="term" value="P:mismatch repair"/>
    <property type="evidence" value="ECO:0007669"/>
    <property type="project" value="InterPro"/>
</dbReference>
<dbReference type="GO" id="GO:0140664">
    <property type="term" value="F:ATP-dependent DNA damage sensor activity"/>
    <property type="evidence" value="ECO:0007669"/>
    <property type="project" value="InterPro"/>
</dbReference>
<dbReference type="GO" id="GO:0016887">
    <property type="term" value="F:ATP hydrolysis activity"/>
    <property type="evidence" value="ECO:0007669"/>
    <property type="project" value="InterPro"/>
</dbReference>
<feature type="domain" description="MutL C-terminal dimerisation" evidence="1">
    <location>
        <begin position="9"/>
        <end position="88"/>
    </location>
</feature>
<proteinExistence type="predicted"/>
<gene>
    <name evidence="2" type="ORF">E3N88_33706</name>
</gene>
<dbReference type="Pfam" id="PF08676">
    <property type="entry name" value="MutL_C"/>
    <property type="match status" value="1"/>
</dbReference>
<accession>A0A5N6MC01</accession>
<reference evidence="2 3" key="1">
    <citation type="submission" date="2019-05" db="EMBL/GenBank/DDBJ databases">
        <title>Mikania micrantha, genome provides insights into the molecular mechanism of rapid growth.</title>
        <authorList>
            <person name="Liu B."/>
        </authorList>
    </citation>
    <scope>NUCLEOTIDE SEQUENCE [LARGE SCALE GENOMIC DNA]</scope>
    <source>
        <strain evidence="2">NLD-2019</strain>
        <tissue evidence="2">Leaf</tissue>
    </source>
</reference>
<dbReference type="InterPro" id="IPR038973">
    <property type="entry name" value="MutL/Mlh/Pms-like"/>
</dbReference>
<protein>
    <recommendedName>
        <fullName evidence="1">MutL C-terminal dimerisation domain-containing protein</fullName>
    </recommendedName>
</protein>
<evidence type="ECO:0000313" key="2">
    <source>
        <dbReference type="EMBL" id="KAD3338185.1"/>
    </source>
</evidence>
<dbReference type="AlphaFoldDB" id="A0A5N6MC01"/>
<dbReference type="InterPro" id="IPR014790">
    <property type="entry name" value="MutL_C"/>
</dbReference>
<dbReference type="Proteomes" id="UP000326396">
    <property type="component" value="Linkage Group LG6"/>
</dbReference>
<dbReference type="GO" id="GO:0005524">
    <property type="term" value="F:ATP binding"/>
    <property type="evidence" value="ECO:0007669"/>
    <property type="project" value="InterPro"/>
</dbReference>
<dbReference type="GO" id="GO:0032389">
    <property type="term" value="C:MutLalpha complex"/>
    <property type="evidence" value="ECO:0007669"/>
    <property type="project" value="TreeGrafter"/>
</dbReference>
<sequence>MKNTIISILKQQHLLRPISVELSPEEEIISSMHMDTISVQENGFSLEEDVNAPPGKHYKLKAFPFSKNVTFGVTDVKELISILADNQGECSIMGSYKMDTADSVCPPRVRAI</sequence>
<name>A0A5N6MC01_9ASTR</name>
<keyword evidence="3" id="KW-1185">Reference proteome</keyword>
<evidence type="ECO:0000259" key="1">
    <source>
        <dbReference type="Pfam" id="PF08676"/>
    </source>
</evidence>
<dbReference type="PANTHER" id="PTHR10073">
    <property type="entry name" value="DNA MISMATCH REPAIR PROTEIN MLH, PMS, MUTL"/>
    <property type="match status" value="1"/>
</dbReference>
<organism evidence="2 3">
    <name type="scientific">Mikania micrantha</name>
    <name type="common">bitter vine</name>
    <dbReference type="NCBI Taxonomy" id="192012"/>
    <lineage>
        <taxon>Eukaryota</taxon>
        <taxon>Viridiplantae</taxon>
        <taxon>Streptophyta</taxon>
        <taxon>Embryophyta</taxon>
        <taxon>Tracheophyta</taxon>
        <taxon>Spermatophyta</taxon>
        <taxon>Magnoliopsida</taxon>
        <taxon>eudicotyledons</taxon>
        <taxon>Gunneridae</taxon>
        <taxon>Pentapetalae</taxon>
        <taxon>asterids</taxon>
        <taxon>campanulids</taxon>
        <taxon>Asterales</taxon>
        <taxon>Asteraceae</taxon>
        <taxon>Asteroideae</taxon>
        <taxon>Heliantheae alliance</taxon>
        <taxon>Eupatorieae</taxon>
        <taxon>Mikania</taxon>
    </lineage>
</organism>
<comment type="caution">
    <text evidence="2">The sequence shown here is derived from an EMBL/GenBank/DDBJ whole genome shotgun (WGS) entry which is preliminary data.</text>
</comment>
<dbReference type="OrthoDB" id="10263226at2759"/>
<evidence type="ECO:0000313" key="3">
    <source>
        <dbReference type="Proteomes" id="UP000326396"/>
    </source>
</evidence>